<evidence type="ECO:0000259" key="2">
    <source>
        <dbReference type="PROSITE" id="PS51782"/>
    </source>
</evidence>
<dbReference type="SUPFAM" id="SSF54106">
    <property type="entry name" value="LysM domain"/>
    <property type="match status" value="1"/>
</dbReference>
<dbReference type="CDD" id="cd00118">
    <property type="entry name" value="LysM"/>
    <property type="match status" value="1"/>
</dbReference>
<dbReference type="SMART" id="SM00257">
    <property type="entry name" value="LysM"/>
    <property type="match status" value="1"/>
</dbReference>
<evidence type="ECO:0000313" key="4">
    <source>
        <dbReference type="Proteomes" id="UP000239263"/>
    </source>
</evidence>
<gene>
    <name evidence="3" type="ORF">BTO22_02975</name>
</gene>
<reference evidence="3 4" key="1">
    <citation type="submission" date="2016-12" db="EMBL/GenBank/DDBJ databases">
        <title>Diversity of luminous bacteria.</title>
        <authorList>
            <person name="Yoshizawa S."/>
            <person name="Kogure K."/>
        </authorList>
    </citation>
    <scope>NUCLEOTIDE SEQUENCE [LARGE SCALE GENOMIC DNA]</scope>
    <source>
        <strain evidence="3 4">ATCC 33715</strain>
    </source>
</reference>
<dbReference type="RefSeq" id="WP_105054216.1">
    <property type="nucleotide sequence ID" value="NZ_CAWNRT010000001.1"/>
</dbReference>
<comment type="caution">
    <text evidence="3">The sequence shown here is derived from an EMBL/GenBank/DDBJ whole genome shotgun (WGS) entry which is preliminary data.</text>
</comment>
<dbReference type="PROSITE" id="PS51257">
    <property type="entry name" value="PROKAR_LIPOPROTEIN"/>
    <property type="match status" value="1"/>
</dbReference>
<proteinExistence type="predicted"/>
<organism evidence="3 4">
    <name type="scientific">Aliivibrio sifiae</name>
    <dbReference type="NCBI Taxonomy" id="566293"/>
    <lineage>
        <taxon>Bacteria</taxon>
        <taxon>Pseudomonadati</taxon>
        <taxon>Pseudomonadota</taxon>
        <taxon>Gammaproteobacteria</taxon>
        <taxon>Vibrionales</taxon>
        <taxon>Vibrionaceae</taxon>
        <taxon>Aliivibrio</taxon>
    </lineage>
</organism>
<dbReference type="OrthoDB" id="1809419at2"/>
<dbReference type="EMBL" id="MSCO01000001">
    <property type="protein sequence ID" value="PQJ88599.1"/>
    <property type="molecule type" value="Genomic_DNA"/>
</dbReference>
<dbReference type="AlphaFoldDB" id="A0A2S7XB80"/>
<accession>A0A2S7XB80</accession>
<protein>
    <recommendedName>
        <fullName evidence="2">LysM domain-containing protein</fullName>
    </recommendedName>
</protein>
<feature type="coiled-coil region" evidence="1">
    <location>
        <begin position="30"/>
        <end position="64"/>
    </location>
</feature>
<dbReference type="InterPro" id="IPR018392">
    <property type="entry name" value="LysM"/>
</dbReference>
<evidence type="ECO:0000256" key="1">
    <source>
        <dbReference type="SAM" id="Coils"/>
    </source>
</evidence>
<feature type="domain" description="LysM" evidence="2">
    <location>
        <begin position="86"/>
        <end position="131"/>
    </location>
</feature>
<dbReference type="PROSITE" id="PS51782">
    <property type="entry name" value="LYSM"/>
    <property type="match status" value="1"/>
</dbReference>
<dbReference type="InterPro" id="IPR036779">
    <property type="entry name" value="LysM_dom_sf"/>
</dbReference>
<sequence length="132" mass="14781">MSYVTKLICSIITVGFLFGCASSDDAIDQQKQNTSKIDELESKISTLELELQKQQETDEEITEAVNQLGVEQEQAKSDNQDVQEVKTYLVNKNDTLSKIAIAQGMELEDIINLNPQVENPNYLSIGEEINIK</sequence>
<dbReference type="Pfam" id="PF01476">
    <property type="entry name" value="LysM"/>
    <property type="match status" value="1"/>
</dbReference>
<keyword evidence="1" id="KW-0175">Coiled coil</keyword>
<evidence type="ECO:0000313" key="3">
    <source>
        <dbReference type="EMBL" id="PQJ88599.1"/>
    </source>
</evidence>
<name>A0A2S7XB80_9GAMM</name>
<dbReference type="Gene3D" id="3.10.350.10">
    <property type="entry name" value="LysM domain"/>
    <property type="match status" value="1"/>
</dbReference>
<dbReference type="Proteomes" id="UP000239263">
    <property type="component" value="Unassembled WGS sequence"/>
</dbReference>